<sequence length="63" mass="7154">MDAKLWPIGYPRDAPDKPMPVLDAHLTMQRHRSCRVGECPRKSAAWMTLVEAGRIMPDSGRSY</sequence>
<accession>A0A5R8P920</accession>
<protein>
    <submittedName>
        <fullName evidence="1">Uncharacterized protein</fullName>
    </submittedName>
</protein>
<dbReference type="OrthoDB" id="4554523at2"/>
<proteinExistence type="predicted"/>
<reference evidence="1 2" key="1">
    <citation type="submission" date="2019-05" db="EMBL/GenBank/DDBJ databases">
        <title>Genomes sequences of two Nocardia cyriacigeorgica environmental isolates, type strains Nocardia asteroides ATCC 19247 and Nocardia cyriacigeorgica DSM 44484.</title>
        <authorList>
            <person name="Vautrin F."/>
            <person name="Bergeron E."/>
            <person name="Dubost A."/>
            <person name="Abrouk D."/>
            <person name="Rodriguez Nava V."/>
            <person name="Pujic P."/>
        </authorList>
    </citation>
    <scope>NUCLEOTIDE SEQUENCE [LARGE SCALE GENOMIC DNA]</scope>
    <source>
        <strain evidence="1 2">EML 1456</strain>
    </source>
</reference>
<name>A0A5R8P920_9NOCA</name>
<dbReference type="Proteomes" id="UP000308349">
    <property type="component" value="Unassembled WGS sequence"/>
</dbReference>
<dbReference type="EMBL" id="VBUU01000026">
    <property type="protein sequence ID" value="TLG03250.1"/>
    <property type="molecule type" value="Genomic_DNA"/>
</dbReference>
<dbReference type="RefSeq" id="WP_138457731.1">
    <property type="nucleotide sequence ID" value="NZ_VBUU01000026.1"/>
</dbReference>
<dbReference type="AlphaFoldDB" id="A0A5R8P920"/>
<evidence type="ECO:0000313" key="2">
    <source>
        <dbReference type="Proteomes" id="UP000308349"/>
    </source>
</evidence>
<comment type="caution">
    <text evidence="1">The sequence shown here is derived from an EMBL/GenBank/DDBJ whole genome shotgun (WGS) entry which is preliminary data.</text>
</comment>
<organism evidence="1 2">
    <name type="scientific">Nocardia cyriacigeorgica</name>
    <dbReference type="NCBI Taxonomy" id="135487"/>
    <lineage>
        <taxon>Bacteria</taxon>
        <taxon>Bacillati</taxon>
        <taxon>Actinomycetota</taxon>
        <taxon>Actinomycetes</taxon>
        <taxon>Mycobacteriales</taxon>
        <taxon>Nocardiaceae</taxon>
        <taxon>Nocardia</taxon>
    </lineage>
</organism>
<evidence type="ECO:0000313" key="1">
    <source>
        <dbReference type="EMBL" id="TLG03250.1"/>
    </source>
</evidence>
<gene>
    <name evidence="1" type="ORF">FEK35_21650</name>
</gene>